<keyword evidence="2 8" id="KW-0863">Zinc-finger</keyword>
<proteinExistence type="predicted"/>
<dbReference type="InterPro" id="IPR045174">
    <property type="entry name" value="Dof"/>
</dbReference>
<keyword evidence="1 9" id="KW-0479">Metal-binding</keyword>
<evidence type="ECO:0000256" key="8">
    <source>
        <dbReference type="PROSITE-ProRule" id="PRU00071"/>
    </source>
</evidence>
<keyword evidence="3 9" id="KW-0862">Zinc</keyword>
<dbReference type="Proteomes" id="UP000245207">
    <property type="component" value="Unassembled WGS sequence"/>
</dbReference>
<keyword evidence="4 9" id="KW-0805">Transcription regulation</keyword>
<evidence type="ECO:0000256" key="1">
    <source>
        <dbReference type="ARBA" id="ARBA00022723"/>
    </source>
</evidence>
<dbReference type="AlphaFoldDB" id="A0A2U1MNZ8"/>
<dbReference type="GO" id="GO:0003677">
    <property type="term" value="F:DNA binding"/>
    <property type="evidence" value="ECO:0007669"/>
    <property type="project" value="UniProtKB-UniRule"/>
</dbReference>
<evidence type="ECO:0000256" key="2">
    <source>
        <dbReference type="ARBA" id="ARBA00022771"/>
    </source>
</evidence>
<keyword evidence="5 8" id="KW-0238">DNA-binding</keyword>
<evidence type="ECO:0000256" key="7">
    <source>
        <dbReference type="ARBA" id="ARBA00023242"/>
    </source>
</evidence>
<accession>A0A2U1MNZ8</accession>
<dbReference type="OrthoDB" id="1927254at2759"/>
<evidence type="ECO:0000313" key="12">
    <source>
        <dbReference type="Proteomes" id="UP000245207"/>
    </source>
</evidence>
<dbReference type="PROSITE" id="PS50884">
    <property type="entry name" value="ZF_DOF_2"/>
    <property type="match status" value="1"/>
</dbReference>
<evidence type="ECO:0000256" key="4">
    <source>
        <dbReference type="ARBA" id="ARBA00023015"/>
    </source>
</evidence>
<evidence type="ECO:0000256" key="5">
    <source>
        <dbReference type="ARBA" id="ARBA00023125"/>
    </source>
</evidence>
<dbReference type="GO" id="GO:0003700">
    <property type="term" value="F:DNA-binding transcription factor activity"/>
    <property type="evidence" value="ECO:0007669"/>
    <property type="project" value="UniProtKB-UniRule"/>
</dbReference>
<evidence type="ECO:0000256" key="9">
    <source>
        <dbReference type="RuleBase" id="RU369094"/>
    </source>
</evidence>
<dbReference type="GO" id="GO:0005634">
    <property type="term" value="C:nucleus"/>
    <property type="evidence" value="ECO:0007669"/>
    <property type="project" value="UniProtKB-SubCell"/>
</dbReference>
<sequence>MQQNHLEFPEHEKLNCPRCDSTNTKFCYYNNYNLSQPRHYCKNCRRYWTKGGTLRKIPIGGGVRKGGGSKRVKPSADVAENNIPVKTENIPANGGETSGGGLNFGIIILVRNFRVSFFIQSVESFLQGRYLHF</sequence>
<dbReference type="EMBL" id="PKPP01004737">
    <property type="protein sequence ID" value="PWA62968.1"/>
    <property type="molecule type" value="Genomic_DNA"/>
</dbReference>
<dbReference type="Pfam" id="PF02701">
    <property type="entry name" value="Zn_ribbon_Dof"/>
    <property type="match status" value="1"/>
</dbReference>
<dbReference type="PANTHER" id="PTHR31992:SF62">
    <property type="entry name" value="DOF ZINC FINGER PROTEIN DOF3.1"/>
    <property type="match status" value="1"/>
</dbReference>
<dbReference type="PANTHER" id="PTHR31992">
    <property type="entry name" value="DOF ZINC FINGER PROTEIN DOF1.4-RELATED"/>
    <property type="match status" value="1"/>
</dbReference>
<comment type="caution">
    <text evidence="11">The sequence shown here is derived from an EMBL/GenBank/DDBJ whole genome shotgun (WGS) entry which is preliminary data.</text>
</comment>
<evidence type="ECO:0000313" key="11">
    <source>
        <dbReference type="EMBL" id="PWA62968.1"/>
    </source>
</evidence>
<evidence type="ECO:0000259" key="10">
    <source>
        <dbReference type="PROSITE" id="PS50884"/>
    </source>
</evidence>
<keyword evidence="12" id="KW-1185">Reference proteome</keyword>
<evidence type="ECO:0000256" key="3">
    <source>
        <dbReference type="ARBA" id="ARBA00022833"/>
    </source>
</evidence>
<name>A0A2U1MNZ8_ARTAN</name>
<dbReference type="GO" id="GO:0008270">
    <property type="term" value="F:zinc ion binding"/>
    <property type="evidence" value="ECO:0007669"/>
    <property type="project" value="UniProtKB-KW"/>
</dbReference>
<keyword evidence="7 8" id="KW-0539">Nucleus</keyword>
<protein>
    <recommendedName>
        <fullName evidence="9">Dof zinc finger protein</fullName>
    </recommendedName>
</protein>
<dbReference type="PROSITE" id="PS01361">
    <property type="entry name" value="ZF_DOF_1"/>
    <property type="match status" value="1"/>
</dbReference>
<dbReference type="InterPro" id="IPR003851">
    <property type="entry name" value="Znf_Dof"/>
</dbReference>
<gene>
    <name evidence="11" type="ORF">CTI12_AA246960</name>
</gene>
<comment type="subcellular location">
    <subcellularLocation>
        <location evidence="8 9">Nucleus</location>
    </subcellularLocation>
</comment>
<dbReference type="STRING" id="35608.A0A2U1MNZ8"/>
<organism evidence="11 12">
    <name type="scientific">Artemisia annua</name>
    <name type="common">Sweet wormwood</name>
    <dbReference type="NCBI Taxonomy" id="35608"/>
    <lineage>
        <taxon>Eukaryota</taxon>
        <taxon>Viridiplantae</taxon>
        <taxon>Streptophyta</taxon>
        <taxon>Embryophyta</taxon>
        <taxon>Tracheophyta</taxon>
        <taxon>Spermatophyta</taxon>
        <taxon>Magnoliopsida</taxon>
        <taxon>eudicotyledons</taxon>
        <taxon>Gunneridae</taxon>
        <taxon>Pentapetalae</taxon>
        <taxon>asterids</taxon>
        <taxon>campanulids</taxon>
        <taxon>Asterales</taxon>
        <taxon>Asteraceae</taxon>
        <taxon>Asteroideae</taxon>
        <taxon>Anthemideae</taxon>
        <taxon>Artemisiinae</taxon>
        <taxon>Artemisia</taxon>
    </lineage>
</organism>
<keyword evidence="6 9" id="KW-0804">Transcription</keyword>
<reference evidence="11 12" key="1">
    <citation type="journal article" date="2018" name="Mol. Plant">
        <title>The genome of Artemisia annua provides insight into the evolution of Asteraceae family and artemisinin biosynthesis.</title>
        <authorList>
            <person name="Shen Q."/>
            <person name="Zhang L."/>
            <person name="Liao Z."/>
            <person name="Wang S."/>
            <person name="Yan T."/>
            <person name="Shi P."/>
            <person name="Liu M."/>
            <person name="Fu X."/>
            <person name="Pan Q."/>
            <person name="Wang Y."/>
            <person name="Lv Z."/>
            <person name="Lu X."/>
            <person name="Zhang F."/>
            <person name="Jiang W."/>
            <person name="Ma Y."/>
            <person name="Chen M."/>
            <person name="Hao X."/>
            <person name="Li L."/>
            <person name="Tang Y."/>
            <person name="Lv G."/>
            <person name="Zhou Y."/>
            <person name="Sun X."/>
            <person name="Brodelius P.E."/>
            <person name="Rose J.K.C."/>
            <person name="Tang K."/>
        </authorList>
    </citation>
    <scope>NUCLEOTIDE SEQUENCE [LARGE SCALE GENOMIC DNA]</scope>
    <source>
        <strain evidence="12">cv. Huhao1</strain>
        <tissue evidence="11">Leaf</tissue>
    </source>
</reference>
<evidence type="ECO:0000256" key="6">
    <source>
        <dbReference type="ARBA" id="ARBA00023163"/>
    </source>
</evidence>
<comment type="function">
    <text evidence="9">Transcription factor that binds specifically to a 5'-AA[AG]G-3' consensus core sequence.</text>
</comment>
<feature type="domain" description="Dof-type" evidence="10">
    <location>
        <begin position="14"/>
        <end position="68"/>
    </location>
</feature>